<keyword evidence="3" id="KW-1185">Reference proteome</keyword>
<feature type="domain" description="HD" evidence="1">
    <location>
        <begin position="46"/>
        <end position="163"/>
    </location>
</feature>
<dbReference type="AlphaFoldDB" id="A0A2T0BAG9"/>
<comment type="caution">
    <text evidence="2">The sequence shown here is derived from an EMBL/GenBank/DDBJ whole genome shotgun (WGS) entry which is preliminary data.</text>
</comment>
<dbReference type="InterPro" id="IPR006675">
    <property type="entry name" value="HDIG_dom"/>
</dbReference>
<dbReference type="EMBL" id="PVXP01000081">
    <property type="protein sequence ID" value="PRR80889.1"/>
    <property type="molecule type" value="Genomic_DNA"/>
</dbReference>
<organism evidence="2 3">
    <name type="scientific">Clostridium luticellarii</name>
    <dbReference type="NCBI Taxonomy" id="1691940"/>
    <lineage>
        <taxon>Bacteria</taxon>
        <taxon>Bacillati</taxon>
        <taxon>Bacillota</taxon>
        <taxon>Clostridia</taxon>
        <taxon>Eubacteriales</taxon>
        <taxon>Clostridiaceae</taxon>
        <taxon>Clostridium</taxon>
    </lineage>
</organism>
<sequence>MLFYRVKQFYWALISKIDKDDSNFIRHVLNADELELFNKLSIQEQKHSVRVAYNVQYICKNKYTEINMNLMLKGALLHDIGKIYTSLNVVDKSLLVLGDKFSKGRLKNFSKNRKINAYYNHAEFGKYLLEKIENDSKLLYLIENHHNEAITDDLELNILKHCDENN</sequence>
<dbReference type="RefSeq" id="WP_106010822.1">
    <property type="nucleotide sequence ID" value="NZ_PVXP01000081.1"/>
</dbReference>
<reference evidence="2 3" key="1">
    <citation type="submission" date="2018-03" db="EMBL/GenBank/DDBJ databases">
        <title>Genome sequence of Clostridium luticellarii DSM 29923.</title>
        <authorList>
            <person name="Poehlein A."/>
            <person name="Daniel R."/>
        </authorList>
    </citation>
    <scope>NUCLEOTIDE SEQUENCE [LARGE SCALE GENOMIC DNA]</scope>
    <source>
        <strain evidence="2 3">DSM 29923</strain>
    </source>
</reference>
<proteinExistence type="predicted"/>
<evidence type="ECO:0000313" key="3">
    <source>
        <dbReference type="Proteomes" id="UP000237798"/>
    </source>
</evidence>
<dbReference type="Proteomes" id="UP000237798">
    <property type="component" value="Unassembled WGS sequence"/>
</dbReference>
<evidence type="ECO:0000259" key="1">
    <source>
        <dbReference type="Pfam" id="PF01966"/>
    </source>
</evidence>
<dbReference type="SUPFAM" id="SSF109604">
    <property type="entry name" value="HD-domain/PDEase-like"/>
    <property type="match status" value="1"/>
</dbReference>
<dbReference type="InterPro" id="IPR003607">
    <property type="entry name" value="HD/PDEase_dom"/>
</dbReference>
<name>A0A2T0BAG9_9CLOT</name>
<protein>
    <recommendedName>
        <fullName evidence="1">HD domain-containing protein</fullName>
    </recommendedName>
</protein>
<dbReference type="Pfam" id="PF01966">
    <property type="entry name" value="HD"/>
    <property type="match status" value="1"/>
</dbReference>
<dbReference type="CDD" id="cd00077">
    <property type="entry name" value="HDc"/>
    <property type="match status" value="1"/>
</dbReference>
<dbReference type="Gene3D" id="1.10.3210.10">
    <property type="entry name" value="Hypothetical protein af1432"/>
    <property type="match status" value="1"/>
</dbReference>
<gene>
    <name evidence="2" type="ORF">CLLU_32740</name>
</gene>
<dbReference type="OrthoDB" id="68032at2"/>
<evidence type="ECO:0000313" key="2">
    <source>
        <dbReference type="EMBL" id="PRR80889.1"/>
    </source>
</evidence>
<dbReference type="InterPro" id="IPR006674">
    <property type="entry name" value="HD_domain"/>
</dbReference>
<accession>A0A2T0BAG9</accession>
<dbReference type="NCBIfam" id="TIGR00277">
    <property type="entry name" value="HDIG"/>
    <property type="match status" value="1"/>
</dbReference>